<dbReference type="OrthoDB" id="3927839at2759"/>
<protein>
    <submittedName>
        <fullName evidence="2">Uncharacterized protein</fullName>
    </submittedName>
</protein>
<accession>A0A9P4U5U4</accession>
<evidence type="ECO:0000256" key="1">
    <source>
        <dbReference type="SAM" id="MobiDB-lite"/>
    </source>
</evidence>
<comment type="caution">
    <text evidence="2">The sequence shown here is derived from an EMBL/GenBank/DDBJ whole genome shotgun (WGS) entry which is preliminary data.</text>
</comment>
<organism evidence="2 3">
    <name type="scientific">Karstenula rhodostoma CBS 690.94</name>
    <dbReference type="NCBI Taxonomy" id="1392251"/>
    <lineage>
        <taxon>Eukaryota</taxon>
        <taxon>Fungi</taxon>
        <taxon>Dikarya</taxon>
        <taxon>Ascomycota</taxon>
        <taxon>Pezizomycotina</taxon>
        <taxon>Dothideomycetes</taxon>
        <taxon>Pleosporomycetidae</taxon>
        <taxon>Pleosporales</taxon>
        <taxon>Massarineae</taxon>
        <taxon>Didymosphaeriaceae</taxon>
        <taxon>Karstenula</taxon>
    </lineage>
</organism>
<feature type="region of interest" description="Disordered" evidence="1">
    <location>
        <begin position="28"/>
        <end position="60"/>
    </location>
</feature>
<dbReference type="EMBL" id="MU001513">
    <property type="protein sequence ID" value="KAF2438081.1"/>
    <property type="molecule type" value="Genomic_DNA"/>
</dbReference>
<gene>
    <name evidence="2" type="ORF">P171DRAFT_437161</name>
</gene>
<reference evidence="2" key="1">
    <citation type="journal article" date="2020" name="Stud. Mycol.">
        <title>101 Dothideomycetes genomes: a test case for predicting lifestyles and emergence of pathogens.</title>
        <authorList>
            <person name="Haridas S."/>
            <person name="Albert R."/>
            <person name="Binder M."/>
            <person name="Bloem J."/>
            <person name="Labutti K."/>
            <person name="Salamov A."/>
            <person name="Andreopoulos B."/>
            <person name="Baker S."/>
            <person name="Barry K."/>
            <person name="Bills G."/>
            <person name="Bluhm B."/>
            <person name="Cannon C."/>
            <person name="Castanera R."/>
            <person name="Culley D."/>
            <person name="Daum C."/>
            <person name="Ezra D."/>
            <person name="Gonzalez J."/>
            <person name="Henrissat B."/>
            <person name="Kuo A."/>
            <person name="Liang C."/>
            <person name="Lipzen A."/>
            <person name="Lutzoni F."/>
            <person name="Magnuson J."/>
            <person name="Mondo S."/>
            <person name="Nolan M."/>
            <person name="Ohm R."/>
            <person name="Pangilinan J."/>
            <person name="Park H.-J."/>
            <person name="Ramirez L."/>
            <person name="Alfaro M."/>
            <person name="Sun H."/>
            <person name="Tritt A."/>
            <person name="Yoshinaga Y."/>
            <person name="Zwiers L.-H."/>
            <person name="Turgeon B."/>
            <person name="Goodwin S."/>
            <person name="Spatafora J."/>
            <person name="Crous P."/>
            <person name="Grigoriev I."/>
        </authorList>
    </citation>
    <scope>NUCLEOTIDE SEQUENCE</scope>
    <source>
        <strain evidence="2">CBS 690.94</strain>
    </source>
</reference>
<dbReference type="AlphaFoldDB" id="A0A9P4U5U4"/>
<feature type="compositionally biased region" description="Basic and acidic residues" evidence="1">
    <location>
        <begin position="36"/>
        <end position="60"/>
    </location>
</feature>
<sequence>MEAPMHTSTSHEATKSFDHDLVLSRHLSWEEEELNDPEKTQLADNDLDVHSDSDKISEYDTEHCPGVCVSTDDAPRAPTTRQANRQSHPLSLQSNVTHIQAEGVRAKVARSDAILEKISRQKMLVEEHATTQVVTRKQQKEVPKKAKAAKNTEVAKVVTHSRSHEQVPFCTHKVYWTQIPGRSRCEHHSYSPNSYRNPFRFKCPGCNTIACGLCMKKLKRGGMAK</sequence>
<dbReference type="Proteomes" id="UP000799764">
    <property type="component" value="Unassembled WGS sequence"/>
</dbReference>
<proteinExistence type="predicted"/>
<name>A0A9P4U5U4_9PLEO</name>
<evidence type="ECO:0000313" key="3">
    <source>
        <dbReference type="Proteomes" id="UP000799764"/>
    </source>
</evidence>
<evidence type="ECO:0000313" key="2">
    <source>
        <dbReference type="EMBL" id="KAF2438081.1"/>
    </source>
</evidence>
<keyword evidence="3" id="KW-1185">Reference proteome</keyword>